<keyword evidence="3" id="KW-1185">Reference proteome</keyword>
<evidence type="ECO:0008006" key="4">
    <source>
        <dbReference type="Google" id="ProtNLM"/>
    </source>
</evidence>
<dbReference type="RefSeq" id="WP_206968654.1">
    <property type="nucleotide sequence ID" value="NZ_BAAAJJ010000020.1"/>
</dbReference>
<evidence type="ECO:0000313" key="2">
    <source>
        <dbReference type="EMBL" id="MBO0516778.1"/>
    </source>
</evidence>
<protein>
    <recommendedName>
        <fullName evidence="4">Lipoprotein</fullName>
    </recommendedName>
</protein>
<organism evidence="2 3">
    <name type="scientific">Streptomyces beijiangensis</name>
    <dbReference type="NCBI Taxonomy" id="163361"/>
    <lineage>
        <taxon>Bacteria</taxon>
        <taxon>Bacillati</taxon>
        <taxon>Actinomycetota</taxon>
        <taxon>Actinomycetes</taxon>
        <taxon>Kitasatosporales</taxon>
        <taxon>Streptomycetaceae</taxon>
        <taxon>Streptomyces</taxon>
    </lineage>
</organism>
<sequence length="254" mass="28281">MKKTAENRRLTRRRRKGTRAGSLILALALLGLTAACSHEPPAKELRAQATSPSTQSRRTLEEQTLRAQIEHLTAVKGLVHVLTRLQDYCARPYTGSIFESNSPRNSLECTIRASVYFGVQGDIADVLPRIRAANPATWGPQDDKGHDAPYAAGTVRYAVQYQHRHGKYPDGTLMPGPALDAGKLQIDWDRPNMPLQNRVQEPDPCPRLFPDEIYERCTIAPKIPLGVAAARNQYGTVLVFTASVDDYFTVPRHR</sequence>
<feature type="signal peptide" evidence="1">
    <location>
        <begin position="1"/>
        <end position="37"/>
    </location>
</feature>
<comment type="caution">
    <text evidence="2">The sequence shown here is derived from an EMBL/GenBank/DDBJ whole genome shotgun (WGS) entry which is preliminary data.</text>
</comment>
<dbReference type="EMBL" id="JAFLRJ010000449">
    <property type="protein sequence ID" value="MBO0516778.1"/>
    <property type="molecule type" value="Genomic_DNA"/>
</dbReference>
<proteinExistence type="predicted"/>
<evidence type="ECO:0000313" key="3">
    <source>
        <dbReference type="Proteomes" id="UP000664167"/>
    </source>
</evidence>
<name>A0A939FDS0_9ACTN</name>
<dbReference type="Proteomes" id="UP000664167">
    <property type="component" value="Unassembled WGS sequence"/>
</dbReference>
<reference evidence="2" key="1">
    <citation type="submission" date="2021-03" db="EMBL/GenBank/DDBJ databases">
        <title>Streptomyces poriferae sp. nov., a novel marine sponge-derived Actinobacteria species with anti-MRSA activity.</title>
        <authorList>
            <person name="Sandoval-Powers M."/>
            <person name="Kralova S."/>
            <person name="Nguyen G.-S."/>
            <person name="Fawwal D."/>
            <person name="Degnes K."/>
            <person name="Klinkenberg G."/>
            <person name="Sletta H."/>
            <person name="Wentzel A."/>
            <person name="Liles M.R."/>
        </authorList>
    </citation>
    <scope>NUCLEOTIDE SEQUENCE</scope>
    <source>
        <strain evidence="2">DSM 41794</strain>
    </source>
</reference>
<gene>
    <name evidence="2" type="ORF">J0695_34160</name>
</gene>
<dbReference type="AlphaFoldDB" id="A0A939FDS0"/>
<accession>A0A939FDS0</accession>
<keyword evidence="1" id="KW-0732">Signal</keyword>
<feature type="chain" id="PRO_5036746701" description="Lipoprotein" evidence="1">
    <location>
        <begin position="38"/>
        <end position="254"/>
    </location>
</feature>
<evidence type="ECO:0000256" key="1">
    <source>
        <dbReference type="SAM" id="SignalP"/>
    </source>
</evidence>